<organism evidence="1 2">
    <name type="scientific">Arsenicicoccus cauae</name>
    <dbReference type="NCBI Taxonomy" id="2663847"/>
    <lineage>
        <taxon>Bacteria</taxon>
        <taxon>Bacillati</taxon>
        <taxon>Actinomycetota</taxon>
        <taxon>Actinomycetes</taxon>
        <taxon>Micrococcales</taxon>
        <taxon>Intrasporangiaceae</taxon>
        <taxon>Arsenicicoccus</taxon>
    </lineage>
</organism>
<dbReference type="RefSeq" id="WP_154592578.1">
    <property type="nucleotide sequence ID" value="NZ_WLVL01000018.1"/>
</dbReference>
<evidence type="ECO:0000313" key="1">
    <source>
        <dbReference type="EMBL" id="MTB71234.1"/>
    </source>
</evidence>
<dbReference type="EMBL" id="WLVL01000018">
    <property type="protein sequence ID" value="MTB71234.1"/>
    <property type="molecule type" value="Genomic_DNA"/>
</dbReference>
<proteinExistence type="predicted"/>
<sequence length="197" mass="20884">MARVGLAAGRWWRMDVEQLLGAPDVTAAVEALLVAVADAYAAAQARSGSPVSPRTPPERASLARLVTAERAVGLLAAEGLVAHESLVAAIADEVEVEHCSLGRPSARSRVLDDARVLAGDEIVAATGLGVHEVRRRSRGVTAPPVVRERLLKRCARGPRRCSARPRWSTRCARAACPREVDALPDAAAARRARLGRA</sequence>
<keyword evidence="2" id="KW-1185">Reference proteome</keyword>
<gene>
    <name evidence="1" type="ORF">GGG17_04440</name>
</gene>
<protein>
    <submittedName>
        <fullName evidence="1">Uncharacterized protein</fullName>
    </submittedName>
</protein>
<dbReference type="Proteomes" id="UP000431092">
    <property type="component" value="Unassembled WGS sequence"/>
</dbReference>
<dbReference type="AlphaFoldDB" id="A0A6I3I502"/>
<name>A0A6I3I502_9MICO</name>
<evidence type="ECO:0000313" key="2">
    <source>
        <dbReference type="Proteomes" id="UP000431092"/>
    </source>
</evidence>
<accession>A0A6I3I502</accession>
<reference evidence="1 2" key="1">
    <citation type="submission" date="2019-11" db="EMBL/GenBank/DDBJ databases">
        <title>Whole genome sequencing identifies a novel species of the genus Arsenicicoccus isolated from human blood.</title>
        <authorList>
            <person name="Jeong J.H."/>
            <person name="Kweon O.J."/>
            <person name="Kim H.R."/>
            <person name="Kim T.-H."/>
            <person name="Ha S.-M."/>
            <person name="Lee M.-K."/>
        </authorList>
    </citation>
    <scope>NUCLEOTIDE SEQUENCE [LARGE SCALE GENOMIC DNA]</scope>
    <source>
        <strain evidence="1 2">MKL-02</strain>
    </source>
</reference>
<comment type="caution">
    <text evidence="1">The sequence shown here is derived from an EMBL/GenBank/DDBJ whole genome shotgun (WGS) entry which is preliminary data.</text>
</comment>